<dbReference type="EMBL" id="CP089291">
    <property type="protein sequence ID" value="UOF89463.1"/>
    <property type="molecule type" value="Genomic_DNA"/>
</dbReference>
<dbReference type="RefSeq" id="WP_347436153.1">
    <property type="nucleotide sequence ID" value="NZ_CP089291.1"/>
</dbReference>
<dbReference type="InterPro" id="IPR050229">
    <property type="entry name" value="GlpE_sulfurtransferase"/>
</dbReference>
<dbReference type="InterPro" id="IPR001763">
    <property type="entry name" value="Rhodanese-like_dom"/>
</dbReference>
<dbReference type="InterPro" id="IPR036873">
    <property type="entry name" value="Rhodanese-like_dom_sf"/>
</dbReference>
<proteinExistence type="predicted"/>
<feature type="domain" description="Rhodanese" evidence="1">
    <location>
        <begin position="22"/>
        <end position="107"/>
    </location>
</feature>
<dbReference type="SMART" id="SM00450">
    <property type="entry name" value="RHOD"/>
    <property type="match status" value="1"/>
</dbReference>
<gene>
    <name evidence="2" type="ORF">LSG31_16420</name>
</gene>
<evidence type="ECO:0000259" key="1">
    <source>
        <dbReference type="PROSITE" id="PS50206"/>
    </source>
</evidence>
<dbReference type="Proteomes" id="UP000830167">
    <property type="component" value="Chromosome"/>
</dbReference>
<evidence type="ECO:0000313" key="2">
    <source>
        <dbReference type="EMBL" id="UOF89463.1"/>
    </source>
</evidence>
<dbReference type="Gene3D" id="3.40.250.10">
    <property type="entry name" value="Rhodanese-like domain"/>
    <property type="match status" value="1"/>
</dbReference>
<dbReference type="SUPFAM" id="SSF52821">
    <property type="entry name" value="Rhodanese/Cell cycle control phosphatase"/>
    <property type="match status" value="1"/>
</dbReference>
<sequence length="107" mass="11880">MFGSKPKIINITSFDVNQRLKKGETLTIIDVRENDEVAAGKIPGAKHIRLSELPQRIHEIPKNAEAIMVCRSGGRSAKACEFLLSQGYRNVKNLMGGMLGWDGDIER</sequence>
<name>A0ABY4CJX1_9BACL</name>
<accession>A0ABY4CJX1</accession>
<dbReference type="PANTHER" id="PTHR43031">
    <property type="entry name" value="FAD-DEPENDENT OXIDOREDUCTASE"/>
    <property type="match status" value="1"/>
</dbReference>
<keyword evidence="3" id="KW-1185">Reference proteome</keyword>
<reference evidence="2" key="1">
    <citation type="submission" date="2021-12" db="EMBL/GenBank/DDBJ databases">
        <title>Alicyclobacillaceae gen. nov., sp. nov., isolated from chalcocite enrichment system.</title>
        <authorList>
            <person name="Jiang Z."/>
        </authorList>
    </citation>
    <scope>NUCLEOTIDE SEQUENCE</scope>
    <source>
        <strain evidence="2">MYW30-H2</strain>
    </source>
</reference>
<evidence type="ECO:0000313" key="3">
    <source>
        <dbReference type="Proteomes" id="UP000830167"/>
    </source>
</evidence>
<dbReference type="PROSITE" id="PS50206">
    <property type="entry name" value="RHODANESE_3"/>
    <property type="match status" value="1"/>
</dbReference>
<organism evidence="2 3">
    <name type="scientific">Fodinisporobacter ferrooxydans</name>
    <dbReference type="NCBI Taxonomy" id="2901836"/>
    <lineage>
        <taxon>Bacteria</taxon>
        <taxon>Bacillati</taxon>
        <taxon>Bacillota</taxon>
        <taxon>Bacilli</taxon>
        <taxon>Bacillales</taxon>
        <taxon>Alicyclobacillaceae</taxon>
        <taxon>Fodinisporobacter</taxon>
    </lineage>
</organism>
<dbReference type="PANTHER" id="PTHR43031:SF17">
    <property type="entry name" value="SULFURTRANSFERASE YTWF-RELATED"/>
    <property type="match status" value="1"/>
</dbReference>
<protein>
    <submittedName>
        <fullName evidence="2">Rhodanese-like domain-containing protein</fullName>
    </submittedName>
</protein>
<dbReference type="CDD" id="cd00158">
    <property type="entry name" value="RHOD"/>
    <property type="match status" value="1"/>
</dbReference>
<dbReference type="Pfam" id="PF00581">
    <property type="entry name" value="Rhodanese"/>
    <property type="match status" value="1"/>
</dbReference>